<sequence>LTDEARVDPYDPAQGKRNIMISLFYPIKRSACMQTSQVPYMPPKTTAFLDAGLAQYRIPRIFGSIKLQICTEVVEEASKDVGKFPVVLLSPGLTFTRHQYNAMAQKLASTGYAVVTIDHAFETIIVEYPDGTHTTGKPPTHWDPQDKEKHEALLSTRAEDARFVLTQLGDLNVVKKLVPGATFPFSIDKAAIFGHSFGGTTAISTLMRDSRFVGAINIDGSQYGPLYDTTHPVLLFGRGEPSPRNRSNNPTWQPLWAHLKGWKKEVNLKNCEHTTFCDTPLLTKLSGMQSMPVMEKMLGTIDGERAFEVVMGIVIAFMDKALKGVESSGL</sequence>
<dbReference type="EMBL" id="ML976986">
    <property type="protein sequence ID" value="KAF1958653.1"/>
    <property type="molecule type" value="Genomic_DNA"/>
</dbReference>
<protein>
    <recommendedName>
        <fullName evidence="1">1-alkyl-2-acetylglycerophosphocholine esterase</fullName>
        <ecNumber evidence="1">3.1.1.47</ecNumber>
    </recommendedName>
</protein>
<feature type="non-terminal residue" evidence="5">
    <location>
        <position position="1"/>
    </location>
</feature>
<keyword evidence="4" id="KW-0443">Lipid metabolism</keyword>
<proteinExistence type="predicted"/>
<evidence type="ECO:0000313" key="5">
    <source>
        <dbReference type="EMBL" id="KAF1958653.1"/>
    </source>
</evidence>
<accession>A0A6A5U0H4</accession>
<dbReference type="PANTHER" id="PTHR10272">
    <property type="entry name" value="PLATELET-ACTIVATING FACTOR ACETYLHYDROLASE"/>
    <property type="match status" value="1"/>
</dbReference>
<dbReference type="EC" id="3.1.1.47" evidence="1"/>
<dbReference type="GO" id="GO:0003847">
    <property type="term" value="F:1-alkyl-2-acetylglycerophosphocholine esterase activity"/>
    <property type="evidence" value="ECO:0007669"/>
    <property type="project" value="UniProtKB-EC"/>
</dbReference>
<evidence type="ECO:0000256" key="2">
    <source>
        <dbReference type="ARBA" id="ARBA00022801"/>
    </source>
</evidence>
<evidence type="ECO:0000256" key="1">
    <source>
        <dbReference type="ARBA" id="ARBA00013201"/>
    </source>
</evidence>
<keyword evidence="6" id="KW-1185">Reference proteome</keyword>
<feature type="non-terminal residue" evidence="5">
    <location>
        <position position="330"/>
    </location>
</feature>
<keyword evidence="2 5" id="KW-0378">Hydrolase</keyword>
<evidence type="ECO:0000256" key="4">
    <source>
        <dbReference type="ARBA" id="ARBA00023098"/>
    </source>
</evidence>
<gene>
    <name evidence="5" type="ORF">CC80DRAFT_364612</name>
</gene>
<dbReference type="AlphaFoldDB" id="A0A6A5U0H4"/>
<dbReference type="SUPFAM" id="SSF53474">
    <property type="entry name" value="alpha/beta-Hydrolases"/>
    <property type="match status" value="1"/>
</dbReference>
<dbReference type="Pfam" id="PF03403">
    <property type="entry name" value="PAF-AH_p_II"/>
    <property type="match status" value="1"/>
</dbReference>
<keyword evidence="3" id="KW-0442">Lipid degradation</keyword>
<name>A0A6A5U0H4_9PLEO</name>
<evidence type="ECO:0000313" key="6">
    <source>
        <dbReference type="Proteomes" id="UP000800035"/>
    </source>
</evidence>
<reference evidence="5" key="1">
    <citation type="journal article" date="2020" name="Stud. Mycol.">
        <title>101 Dothideomycetes genomes: a test case for predicting lifestyles and emergence of pathogens.</title>
        <authorList>
            <person name="Haridas S."/>
            <person name="Albert R."/>
            <person name="Binder M."/>
            <person name="Bloem J."/>
            <person name="Labutti K."/>
            <person name="Salamov A."/>
            <person name="Andreopoulos B."/>
            <person name="Baker S."/>
            <person name="Barry K."/>
            <person name="Bills G."/>
            <person name="Bluhm B."/>
            <person name="Cannon C."/>
            <person name="Castanera R."/>
            <person name="Culley D."/>
            <person name="Daum C."/>
            <person name="Ezra D."/>
            <person name="Gonzalez J."/>
            <person name="Henrissat B."/>
            <person name="Kuo A."/>
            <person name="Liang C."/>
            <person name="Lipzen A."/>
            <person name="Lutzoni F."/>
            <person name="Magnuson J."/>
            <person name="Mondo S."/>
            <person name="Nolan M."/>
            <person name="Ohm R."/>
            <person name="Pangilinan J."/>
            <person name="Park H.-J."/>
            <person name="Ramirez L."/>
            <person name="Alfaro M."/>
            <person name="Sun H."/>
            <person name="Tritt A."/>
            <person name="Yoshinaga Y."/>
            <person name="Zwiers L.-H."/>
            <person name="Turgeon B."/>
            <person name="Goodwin S."/>
            <person name="Spatafora J."/>
            <person name="Crous P."/>
            <person name="Grigoriev I."/>
        </authorList>
    </citation>
    <scope>NUCLEOTIDE SEQUENCE</scope>
    <source>
        <strain evidence="5">CBS 675.92</strain>
    </source>
</reference>
<organism evidence="5 6">
    <name type="scientific">Byssothecium circinans</name>
    <dbReference type="NCBI Taxonomy" id="147558"/>
    <lineage>
        <taxon>Eukaryota</taxon>
        <taxon>Fungi</taxon>
        <taxon>Dikarya</taxon>
        <taxon>Ascomycota</taxon>
        <taxon>Pezizomycotina</taxon>
        <taxon>Dothideomycetes</taxon>
        <taxon>Pleosporomycetidae</taxon>
        <taxon>Pleosporales</taxon>
        <taxon>Massarineae</taxon>
        <taxon>Massarinaceae</taxon>
        <taxon>Byssothecium</taxon>
    </lineage>
</organism>
<dbReference type="InterPro" id="IPR029058">
    <property type="entry name" value="AB_hydrolase_fold"/>
</dbReference>
<dbReference type="GO" id="GO:0016042">
    <property type="term" value="P:lipid catabolic process"/>
    <property type="evidence" value="ECO:0007669"/>
    <property type="project" value="UniProtKB-KW"/>
</dbReference>
<dbReference type="OrthoDB" id="2363873at2759"/>
<dbReference type="Proteomes" id="UP000800035">
    <property type="component" value="Unassembled WGS sequence"/>
</dbReference>
<dbReference type="Gene3D" id="3.40.50.1820">
    <property type="entry name" value="alpha/beta hydrolase"/>
    <property type="match status" value="1"/>
</dbReference>
<evidence type="ECO:0000256" key="3">
    <source>
        <dbReference type="ARBA" id="ARBA00022963"/>
    </source>
</evidence>
<dbReference type="PANTHER" id="PTHR10272:SF14">
    <property type="entry name" value="PAF ACETYLHYDROLASE FAMILY PROTEIN"/>
    <property type="match status" value="1"/>
</dbReference>